<proteinExistence type="predicted"/>
<name>A0A5J5IFB8_9BACT</name>
<dbReference type="AlphaFoldDB" id="A0A5J5IFB8"/>
<sequence length="93" mass="10532">MSWTTKSNEAKNLAASGADHLMNAEFAQAYSDILAAVKLNPDFTIAFHYRPILRPEKPKKCTLKVPLKVPPEKRKVKNYLLALPMKKYQGRSC</sequence>
<reference evidence="1 2" key="1">
    <citation type="submission" date="2019-09" db="EMBL/GenBank/DDBJ databases">
        <title>Draft genome sequence of Ginsengibacter sp. BR5-29.</title>
        <authorList>
            <person name="Im W.-T."/>
        </authorList>
    </citation>
    <scope>NUCLEOTIDE SEQUENCE [LARGE SCALE GENOMIC DNA]</scope>
    <source>
        <strain evidence="1 2">BR5-29</strain>
    </source>
</reference>
<comment type="caution">
    <text evidence="1">The sequence shown here is derived from an EMBL/GenBank/DDBJ whole genome shotgun (WGS) entry which is preliminary data.</text>
</comment>
<evidence type="ECO:0000313" key="2">
    <source>
        <dbReference type="Proteomes" id="UP000326903"/>
    </source>
</evidence>
<protein>
    <submittedName>
        <fullName evidence="1">Uncharacterized protein</fullName>
    </submittedName>
</protein>
<keyword evidence="2" id="KW-1185">Reference proteome</keyword>
<organism evidence="1 2">
    <name type="scientific">Ginsengibacter hankyongi</name>
    <dbReference type="NCBI Taxonomy" id="2607284"/>
    <lineage>
        <taxon>Bacteria</taxon>
        <taxon>Pseudomonadati</taxon>
        <taxon>Bacteroidota</taxon>
        <taxon>Chitinophagia</taxon>
        <taxon>Chitinophagales</taxon>
        <taxon>Chitinophagaceae</taxon>
        <taxon>Ginsengibacter</taxon>
    </lineage>
</organism>
<evidence type="ECO:0000313" key="1">
    <source>
        <dbReference type="EMBL" id="KAA9037297.1"/>
    </source>
</evidence>
<dbReference type="EMBL" id="VYQF01000006">
    <property type="protein sequence ID" value="KAA9037297.1"/>
    <property type="molecule type" value="Genomic_DNA"/>
</dbReference>
<accession>A0A5J5IFB8</accession>
<gene>
    <name evidence="1" type="ORF">FW778_17890</name>
</gene>
<dbReference type="Proteomes" id="UP000326903">
    <property type="component" value="Unassembled WGS sequence"/>
</dbReference>
<dbReference type="RefSeq" id="WP_150416225.1">
    <property type="nucleotide sequence ID" value="NZ_VYQF01000006.1"/>
</dbReference>